<dbReference type="Proteomes" id="UP000332515">
    <property type="component" value="Unassembled WGS sequence"/>
</dbReference>
<dbReference type="AlphaFoldDB" id="A0A6A7Y2Y5"/>
<dbReference type="EMBL" id="VWNA01000001">
    <property type="protein sequence ID" value="MQT13474.1"/>
    <property type="molecule type" value="Genomic_DNA"/>
</dbReference>
<name>A0A6A7Y2Y5_9HYPH</name>
<reference evidence="1 2" key="1">
    <citation type="submission" date="2019-09" db="EMBL/GenBank/DDBJ databases">
        <title>Segnochrobactrum spirostomi gen. nov., sp. nov., isolated from the ciliate Spirostomum cf. yagiui and description of a novel family, Segnochrobactraceae fam. nov. within the order Rhizobiales of the class Alphaproteobacteria.</title>
        <authorList>
            <person name="Akter S."/>
            <person name="Shazib S.U.A."/>
            <person name="Shin M.K."/>
        </authorList>
    </citation>
    <scope>NUCLEOTIDE SEQUENCE [LARGE SCALE GENOMIC DNA]</scope>
    <source>
        <strain evidence="1 2">Sp-1</strain>
    </source>
</reference>
<sequence>MTNNRLPRRDPRTVARDIPGVLDILFPRLNGGLVNALNAKMFAFSGIEAIPRAAIDASGLQKAMLFEVSMARAESELRRDEGVVSWGDCLKVASSRQRRHFDARIPEKLEPCDIWVADHAARNLVTMLERTQAQNPTAVLEHAPLVPGLGWVASGNGDFALGTTLIEVKHTGRNFGASDFRQVLMYWLLQYARNIENNRPIWSEVLLLNPRRNAALLVNIDHLLRAASASSNRVELVELLRSAVGQEFDRR</sequence>
<evidence type="ECO:0000313" key="2">
    <source>
        <dbReference type="Proteomes" id="UP000332515"/>
    </source>
</evidence>
<proteinExistence type="predicted"/>
<organism evidence="1 2">
    <name type="scientific">Segnochrobactrum spirostomi</name>
    <dbReference type="NCBI Taxonomy" id="2608987"/>
    <lineage>
        <taxon>Bacteria</taxon>
        <taxon>Pseudomonadati</taxon>
        <taxon>Pseudomonadota</taxon>
        <taxon>Alphaproteobacteria</taxon>
        <taxon>Hyphomicrobiales</taxon>
        <taxon>Segnochrobactraceae</taxon>
        <taxon>Segnochrobactrum</taxon>
    </lineage>
</organism>
<keyword evidence="2" id="KW-1185">Reference proteome</keyword>
<gene>
    <name evidence="1" type="ORF">F0357_12660</name>
</gene>
<evidence type="ECO:0000313" key="1">
    <source>
        <dbReference type="EMBL" id="MQT13474.1"/>
    </source>
</evidence>
<comment type="caution">
    <text evidence="1">The sequence shown here is derived from an EMBL/GenBank/DDBJ whole genome shotgun (WGS) entry which is preliminary data.</text>
</comment>
<protein>
    <submittedName>
        <fullName evidence="1">Uncharacterized protein</fullName>
    </submittedName>
</protein>
<accession>A0A6A7Y2Y5</accession>